<dbReference type="InterPro" id="IPR036322">
    <property type="entry name" value="WD40_repeat_dom_sf"/>
</dbReference>
<sequence length="1552" mass="166546">MPPRGAPELRERADLTGGGCHALVVGTATHPGDRMPGLPSALRSAQDVAEALSTVCGMGDRVTLLTDPKSPSDVLEALAAAIGRAEPTEERYARGTVLLYFVGHGLRGPGQQLYLATARTKSQADTAHSVPYTEIERYLSDAAADPVVILDCCFAGNAQEPGRPPATDPFAGARPAGSYLLASAMRNALAYAPPDAEYTVFSGQLLSLLREGDAGGPKWLTLGGVYRLLDQRLQGSAARPYGGGTARMGELTLAVNARYEPRPGPDTVPPVVDVPDPDAVCPYPGILPFLPEQHRLFFGREELTRELLRRVERARPGEPVVLVGPSGVGKSSLLRAGLSVAAEQSGLGPVWMVPAPGERPFRSLAEAWAQAVGRAPSDVVRDLERGRFSRPAATGATAGRAPRVLVIDQLEEYFTLCSDAAERERFAAALTAGADGDRGANGGGGGPRLVLALRADYYGDALSDPRLAPVVRAGHFAVPALGDEEVEAAIVGPAQYAGLRWEEGVPQLLRRDVNEERRTAGDAAALPFLAFALPEIWLRRQGTTLTYAGYADAGGIRGAVAGAADKIYDALDETGRTALRSLLLAMVHVADGEGRLVRRRVPSEELAGSEDLLRRLADARLVVVDEEGGAQLGHDSLLHAWGRLSGWIDEVRDDLLRLRRLTAAADGWAEAGRKPSGLYEGDTLEEAKKLTGGDARPPRGARPVAAVAAATAVVRVPVRPVVRDFVAASDHAQRRRRFVTRAWIAGLTALLLVAASLFGWAFHENGQVASREKSLIARELATQADAMRASDPQRALRLSLAAYRTAVTPETRSSLYTAAMTVAPIHLVPKQSYRKPVLNVAYSRDGKVLAASHKGGRVQLWDLSEPADPVEADRLTLSGNAAIAYHPRSRLLAAQSADELTLWDTADPQKPRRLSAVRLARSDTYTLAFSADGRTLAAGSAKGLLRLWDVSDPARPALRTQRTTGEAELISLAFTRDGHHLITGNGNGEGRSGQPAQVRLWDVSDPDRPVLRDTEQADTLMAVAAHPRRDLVVATGGSGKIAWWVVVDGRELRPVKAEPYTDSWGRSMGDVPSLAFSGNGRFLVGAAQGGGVQRTDVTKPVAELADDMSGVTLSTGEPAQSVAYSPDSRYLAAGEWGGEVRLWPDRTIAPAFEGGIYAEPQAGTSAFSPGGELVIASQLNADDTVTTKLWDVSDWERPKVRYTLPRGWKANYFLTRSKTPVFLAQYWTKGLDHIFQLWRFDSDGALKKSPGIRVTADTPNVAVSPDGRLLAVGSPEEPDIALWDIRDPAKPVRRGTIGTPASGSTGATGNLWFAGTGSLATVEKRRHIRFWDVSDPARPRKGGRIEEAATGKGAMYDVSSQLLITEGVADNVRLWDLSRPAHPVGGSLLPATSEGYFPTGKGKLALTLRDGSVEFWDVSDPAHPRKEPHDLLLAHQVTSIGMTPDGRYAVTSPPYRIWSVGKGGRWNTPEHVTLETANAVHVPPVNSTQGPQWLAVTNFGGSGETMTGQWTYLLDFDTDRLYEALCKPDPPSIPKDQWKQLFPHLAYRTSCG</sequence>
<dbReference type="Pfam" id="PF00400">
    <property type="entry name" value="WD40"/>
    <property type="match status" value="2"/>
</dbReference>
<dbReference type="Gene3D" id="3.40.50.1460">
    <property type="match status" value="1"/>
</dbReference>
<dbReference type="SMART" id="SM00320">
    <property type="entry name" value="WD40"/>
    <property type="match status" value="7"/>
</dbReference>
<reference evidence="4 5" key="1">
    <citation type="submission" date="2024-10" db="EMBL/GenBank/DDBJ databases">
        <title>The Natural Products Discovery Center: Release of the First 8490 Sequenced Strains for Exploring Actinobacteria Biosynthetic Diversity.</title>
        <authorList>
            <person name="Kalkreuter E."/>
            <person name="Kautsar S.A."/>
            <person name="Yang D."/>
            <person name="Bader C.D."/>
            <person name="Teijaro C.N."/>
            <person name="Fluegel L."/>
            <person name="Davis C.M."/>
            <person name="Simpson J.R."/>
            <person name="Lauterbach L."/>
            <person name="Steele A.D."/>
            <person name="Gui C."/>
            <person name="Meng S."/>
            <person name="Li G."/>
            <person name="Viehrig K."/>
            <person name="Ye F."/>
            <person name="Su P."/>
            <person name="Kiefer A.F."/>
            <person name="Nichols A."/>
            <person name="Cepeda A.J."/>
            <person name="Yan W."/>
            <person name="Fan B."/>
            <person name="Jiang Y."/>
            <person name="Adhikari A."/>
            <person name="Zheng C.-J."/>
            <person name="Schuster L."/>
            <person name="Cowan T.M."/>
            <person name="Smanski M.J."/>
            <person name="Chevrette M.G."/>
            <person name="De Carvalho L.P.S."/>
            <person name="Shen B."/>
        </authorList>
    </citation>
    <scope>NUCLEOTIDE SEQUENCE [LARGE SCALE GENOMIC DNA]</scope>
    <source>
        <strain evidence="4 5">NPDC051599</strain>
    </source>
</reference>
<dbReference type="Pfam" id="PF00656">
    <property type="entry name" value="Peptidase_C14"/>
    <property type="match status" value="1"/>
</dbReference>
<feature type="domain" description="Novel STAND NTPase 1" evidence="3">
    <location>
        <begin position="282"/>
        <end position="675"/>
    </location>
</feature>
<dbReference type="NCBIfam" id="NF047832">
    <property type="entry name" value="caspase_w_EACC1"/>
    <property type="match status" value="1"/>
</dbReference>
<dbReference type="PROSITE" id="PS50082">
    <property type="entry name" value="WD_REPEATS_2"/>
    <property type="match status" value="2"/>
</dbReference>
<evidence type="ECO:0000313" key="5">
    <source>
        <dbReference type="Proteomes" id="UP001612415"/>
    </source>
</evidence>
<dbReference type="PANTHER" id="PTHR19879">
    <property type="entry name" value="TRANSCRIPTION INITIATION FACTOR TFIID"/>
    <property type="match status" value="1"/>
</dbReference>
<dbReference type="EMBL" id="JBITDC010000008">
    <property type="protein sequence ID" value="MFI5677406.1"/>
    <property type="molecule type" value="Genomic_DNA"/>
</dbReference>
<dbReference type="PANTHER" id="PTHR19879:SF9">
    <property type="entry name" value="TRANSCRIPTION INITIATION FACTOR TFIID SUBUNIT 5"/>
    <property type="match status" value="1"/>
</dbReference>
<dbReference type="CDD" id="cd00009">
    <property type="entry name" value="AAA"/>
    <property type="match status" value="1"/>
</dbReference>
<feature type="repeat" description="WD" evidence="1">
    <location>
        <begin position="830"/>
        <end position="864"/>
    </location>
</feature>
<dbReference type="InterPro" id="IPR001680">
    <property type="entry name" value="WD40_rpt"/>
</dbReference>
<dbReference type="Pfam" id="PF20703">
    <property type="entry name" value="nSTAND1"/>
    <property type="match status" value="1"/>
</dbReference>
<gene>
    <name evidence="4" type="ORF">ACIA8P_22520</name>
</gene>
<dbReference type="SUPFAM" id="SSF50978">
    <property type="entry name" value="WD40 repeat-like"/>
    <property type="match status" value="1"/>
</dbReference>
<accession>A0ABW7Y4W4</accession>
<dbReference type="InterPro" id="IPR027417">
    <property type="entry name" value="P-loop_NTPase"/>
</dbReference>
<comment type="caution">
    <text evidence="4">The sequence shown here is derived from an EMBL/GenBank/DDBJ whole genome shotgun (WGS) entry which is preliminary data.</text>
</comment>
<name>A0ABW7Y4W4_STRCE</name>
<dbReference type="SUPFAM" id="SSF69322">
    <property type="entry name" value="Tricorn protease domain 2"/>
    <property type="match status" value="1"/>
</dbReference>
<keyword evidence="1" id="KW-0853">WD repeat</keyword>
<evidence type="ECO:0000256" key="1">
    <source>
        <dbReference type="PROSITE-ProRule" id="PRU00221"/>
    </source>
</evidence>
<dbReference type="SUPFAM" id="SSF52540">
    <property type="entry name" value="P-loop containing nucleoside triphosphate hydrolases"/>
    <property type="match status" value="1"/>
</dbReference>
<dbReference type="InterPro" id="IPR015943">
    <property type="entry name" value="WD40/YVTN_repeat-like_dom_sf"/>
</dbReference>
<proteinExistence type="predicted"/>
<dbReference type="Gene3D" id="3.40.50.300">
    <property type="entry name" value="P-loop containing nucleotide triphosphate hydrolases"/>
    <property type="match status" value="1"/>
</dbReference>
<protein>
    <submittedName>
        <fullName evidence="4">AAA family ATPase</fullName>
    </submittedName>
</protein>
<evidence type="ECO:0000259" key="2">
    <source>
        <dbReference type="Pfam" id="PF00656"/>
    </source>
</evidence>
<keyword evidence="5" id="KW-1185">Reference proteome</keyword>
<dbReference type="Gene3D" id="2.130.10.10">
    <property type="entry name" value="YVTN repeat-like/Quinoprotein amine dehydrogenase"/>
    <property type="match status" value="3"/>
</dbReference>
<evidence type="ECO:0000259" key="3">
    <source>
        <dbReference type="Pfam" id="PF20703"/>
    </source>
</evidence>
<feature type="domain" description="Peptidase C14 caspase" evidence="2">
    <location>
        <begin position="21"/>
        <end position="213"/>
    </location>
</feature>
<dbReference type="InterPro" id="IPR049052">
    <property type="entry name" value="nSTAND1"/>
</dbReference>
<dbReference type="InterPro" id="IPR011600">
    <property type="entry name" value="Pept_C14_caspase"/>
</dbReference>
<dbReference type="Proteomes" id="UP001612415">
    <property type="component" value="Unassembled WGS sequence"/>
</dbReference>
<dbReference type="RefSeq" id="WP_398658060.1">
    <property type="nucleotide sequence ID" value="NZ_JBITDC010000008.1"/>
</dbReference>
<organism evidence="4 5">
    <name type="scientific">Streptomyces cellulosae</name>
    <dbReference type="NCBI Taxonomy" id="1968"/>
    <lineage>
        <taxon>Bacteria</taxon>
        <taxon>Bacillati</taxon>
        <taxon>Actinomycetota</taxon>
        <taxon>Actinomycetes</taxon>
        <taxon>Kitasatosporales</taxon>
        <taxon>Streptomycetaceae</taxon>
        <taxon>Streptomyces</taxon>
    </lineage>
</organism>
<evidence type="ECO:0000313" key="4">
    <source>
        <dbReference type="EMBL" id="MFI5677406.1"/>
    </source>
</evidence>
<feature type="repeat" description="WD" evidence="1">
    <location>
        <begin position="917"/>
        <end position="951"/>
    </location>
</feature>